<keyword evidence="5 8" id="KW-1133">Transmembrane helix</keyword>
<dbReference type="InterPro" id="IPR003439">
    <property type="entry name" value="ABC_transporter-like_ATP-bd"/>
</dbReference>
<dbReference type="GO" id="GO:0005524">
    <property type="term" value="F:ATP binding"/>
    <property type="evidence" value="ECO:0007669"/>
    <property type="project" value="UniProtKB-KW"/>
</dbReference>
<dbReference type="InterPro" id="IPR011527">
    <property type="entry name" value="ABC1_TM_dom"/>
</dbReference>
<feature type="transmembrane region" description="Helical" evidence="8">
    <location>
        <begin position="186"/>
        <end position="206"/>
    </location>
</feature>
<feature type="transmembrane region" description="Helical" evidence="8">
    <location>
        <begin position="91"/>
        <end position="109"/>
    </location>
</feature>
<dbReference type="SUPFAM" id="SSF90123">
    <property type="entry name" value="ABC transporter transmembrane region"/>
    <property type="match status" value="1"/>
</dbReference>
<evidence type="ECO:0000256" key="2">
    <source>
        <dbReference type="ARBA" id="ARBA00022692"/>
    </source>
</evidence>
<dbReference type="PROSITE" id="PS50929">
    <property type="entry name" value="ABC_TM1F"/>
    <property type="match status" value="1"/>
</dbReference>
<dbReference type="CDD" id="cd18551">
    <property type="entry name" value="ABC_6TM_LmrA_like"/>
    <property type="match status" value="1"/>
</dbReference>
<keyword evidence="3" id="KW-0547">Nucleotide-binding</keyword>
<name>A0A1H6WMX3_9ACTN</name>
<dbReference type="AlphaFoldDB" id="A0A1H6WMX3"/>
<comment type="subcellular location">
    <subcellularLocation>
        <location evidence="1">Cell membrane</location>
        <topology evidence="1">Multi-pass membrane protein</topology>
    </subcellularLocation>
</comment>
<feature type="domain" description="ABC transporter" evidence="9">
    <location>
        <begin position="378"/>
        <end position="611"/>
    </location>
</feature>
<evidence type="ECO:0000256" key="8">
    <source>
        <dbReference type="SAM" id="Phobius"/>
    </source>
</evidence>
<dbReference type="Pfam" id="PF00664">
    <property type="entry name" value="ABC_membrane"/>
    <property type="match status" value="1"/>
</dbReference>
<evidence type="ECO:0000256" key="1">
    <source>
        <dbReference type="ARBA" id="ARBA00004651"/>
    </source>
</evidence>
<organism evidence="11 12">
    <name type="scientific">Micromonospora phaseoli</name>
    <dbReference type="NCBI Taxonomy" id="1144548"/>
    <lineage>
        <taxon>Bacteria</taxon>
        <taxon>Bacillati</taxon>
        <taxon>Actinomycetota</taxon>
        <taxon>Actinomycetes</taxon>
        <taxon>Micromonosporales</taxon>
        <taxon>Micromonosporaceae</taxon>
        <taxon>Micromonospora</taxon>
    </lineage>
</organism>
<dbReference type="SMART" id="SM00382">
    <property type="entry name" value="AAA"/>
    <property type="match status" value="1"/>
</dbReference>
<dbReference type="PANTHER" id="PTHR43394">
    <property type="entry name" value="ATP-DEPENDENT PERMEASE MDL1, MITOCHONDRIAL"/>
    <property type="match status" value="1"/>
</dbReference>
<evidence type="ECO:0000259" key="9">
    <source>
        <dbReference type="PROSITE" id="PS50893"/>
    </source>
</evidence>
<keyword evidence="2 8" id="KW-0812">Transmembrane</keyword>
<dbReference type="PROSITE" id="PS00211">
    <property type="entry name" value="ABC_TRANSPORTER_1"/>
    <property type="match status" value="1"/>
</dbReference>
<dbReference type="SUPFAM" id="SSF52540">
    <property type="entry name" value="P-loop containing nucleoside triphosphate hydrolases"/>
    <property type="match status" value="1"/>
</dbReference>
<dbReference type="InterPro" id="IPR003593">
    <property type="entry name" value="AAA+_ATPase"/>
</dbReference>
<feature type="transmembrane region" description="Helical" evidence="8">
    <location>
        <begin position="50"/>
        <end position="71"/>
    </location>
</feature>
<keyword evidence="12" id="KW-1185">Reference proteome</keyword>
<keyword evidence="4 11" id="KW-0067">ATP-binding</keyword>
<evidence type="ECO:0000313" key="12">
    <source>
        <dbReference type="Proteomes" id="UP000198707"/>
    </source>
</evidence>
<dbReference type="EMBL" id="FNYV01000003">
    <property type="protein sequence ID" value="SEJ15537.1"/>
    <property type="molecule type" value="Genomic_DNA"/>
</dbReference>
<dbReference type="Gene3D" id="3.40.50.300">
    <property type="entry name" value="P-loop containing nucleotide triphosphate hydrolases"/>
    <property type="match status" value="1"/>
</dbReference>
<protein>
    <submittedName>
        <fullName evidence="11">ATP-binding cassette, subfamily B</fullName>
    </submittedName>
</protein>
<proteinExistence type="predicted"/>
<evidence type="ECO:0000256" key="7">
    <source>
        <dbReference type="SAM" id="MobiDB-lite"/>
    </source>
</evidence>
<feature type="transmembrane region" description="Helical" evidence="8">
    <location>
        <begin position="269"/>
        <end position="292"/>
    </location>
</feature>
<keyword evidence="6 8" id="KW-0472">Membrane</keyword>
<dbReference type="InterPro" id="IPR036640">
    <property type="entry name" value="ABC1_TM_sf"/>
</dbReference>
<feature type="transmembrane region" description="Helical" evidence="8">
    <location>
        <begin position="298"/>
        <end position="318"/>
    </location>
</feature>
<dbReference type="PANTHER" id="PTHR43394:SF1">
    <property type="entry name" value="ATP-BINDING CASSETTE SUB-FAMILY B MEMBER 10, MITOCHONDRIAL"/>
    <property type="match status" value="1"/>
</dbReference>
<reference evidence="12" key="1">
    <citation type="submission" date="2016-10" db="EMBL/GenBank/DDBJ databases">
        <authorList>
            <person name="Varghese N."/>
            <person name="Submissions S."/>
        </authorList>
    </citation>
    <scope>NUCLEOTIDE SEQUENCE [LARGE SCALE GENOMIC DNA]</scope>
    <source>
        <strain evidence="12">CGMCC 4.7038</strain>
    </source>
</reference>
<dbReference type="STRING" id="1144548.SAMN05443287_103151"/>
<dbReference type="InterPro" id="IPR027417">
    <property type="entry name" value="P-loop_NTPase"/>
</dbReference>
<dbReference type="InterPro" id="IPR017871">
    <property type="entry name" value="ABC_transporter-like_CS"/>
</dbReference>
<dbReference type="GO" id="GO:0015421">
    <property type="term" value="F:ABC-type oligopeptide transporter activity"/>
    <property type="evidence" value="ECO:0007669"/>
    <property type="project" value="TreeGrafter"/>
</dbReference>
<evidence type="ECO:0000259" key="10">
    <source>
        <dbReference type="PROSITE" id="PS50929"/>
    </source>
</evidence>
<evidence type="ECO:0000256" key="5">
    <source>
        <dbReference type="ARBA" id="ARBA00022989"/>
    </source>
</evidence>
<gene>
    <name evidence="11" type="ORF">SAMN05443287_103151</name>
</gene>
<dbReference type="GO" id="GO:0016887">
    <property type="term" value="F:ATP hydrolysis activity"/>
    <property type="evidence" value="ECO:0007669"/>
    <property type="project" value="InterPro"/>
</dbReference>
<dbReference type="PROSITE" id="PS50893">
    <property type="entry name" value="ABC_TRANSPORTER_2"/>
    <property type="match status" value="1"/>
</dbReference>
<feature type="domain" description="ABC transmembrane type-1" evidence="10">
    <location>
        <begin position="52"/>
        <end position="330"/>
    </location>
</feature>
<feature type="region of interest" description="Disordered" evidence="7">
    <location>
        <begin position="1"/>
        <end position="30"/>
    </location>
</feature>
<evidence type="ECO:0000256" key="6">
    <source>
        <dbReference type="ARBA" id="ARBA00023136"/>
    </source>
</evidence>
<dbReference type="Proteomes" id="UP000198707">
    <property type="component" value="Unassembled WGS sequence"/>
</dbReference>
<feature type="transmembrane region" description="Helical" evidence="8">
    <location>
        <begin position="163"/>
        <end position="180"/>
    </location>
</feature>
<evidence type="ECO:0000313" key="11">
    <source>
        <dbReference type="EMBL" id="SEJ15537.1"/>
    </source>
</evidence>
<evidence type="ECO:0000256" key="3">
    <source>
        <dbReference type="ARBA" id="ARBA00022741"/>
    </source>
</evidence>
<dbReference type="InterPro" id="IPR039421">
    <property type="entry name" value="Type_1_exporter"/>
</dbReference>
<dbReference type="Gene3D" id="1.20.1560.10">
    <property type="entry name" value="ABC transporter type 1, transmembrane domain"/>
    <property type="match status" value="1"/>
</dbReference>
<dbReference type="GO" id="GO:0005886">
    <property type="term" value="C:plasma membrane"/>
    <property type="evidence" value="ECO:0007669"/>
    <property type="project" value="UniProtKB-SubCell"/>
</dbReference>
<sequence>MFHCGVTETAVPAQTDPQPEAQPAGADPEPAEQRARTGLLLAYLRPHWPAMLLGLLLGLVANAAGLATPLVTKWVLDTLGTGGSLARPVTVLLALVVVGAAISLWQWMLMGGIAERVVLDARAGVIRRYFVARIDQLTRRSGGELVTRATSDPGLLHQASGSLVGLINGAVALLGTLVLMGTLDVVLLGITMIAVVAVAVLMGLLLPSIGRAQEAAQESVGRLGGALEGSLRAIRTVKASRAEQRQATLITTHAEDSARHGIHAARRAALVWTTSWTGIQLAVIVILGFGAARAERGLIEVSTLIAFLLYAFQLMGPISELTQNMTAMQAGIAAAGRLREIEAIAVEPGGPAAGTAPAGQAAPGHAARAEPPRSAAVLAFRGVTARYAPGVPPAVRDIDLEIPRVGHTAIVGPSGAGKTTLFSLLLRFLEPERGRLLLDGRAYPDHTPGEIRGRLAYVEQEAPVVPGTIGDNLRFTHPDATDAELWAALRAVDLHDKVVALDLGLDTPLTATTVSGGERQRIALARAVLRTPDVLLLDEATSQVDGLTEAAIARCVRQRAASGAVVTIAHRLSTVLDADQIVVMDRGRIRAVGDHATLLHGDELYRDLVASLRIGTSGTAPAPEVGGRTGSGTLLLPLDRLPQE</sequence>
<evidence type="ECO:0000256" key="4">
    <source>
        <dbReference type="ARBA" id="ARBA00022840"/>
    </source>
</evidence>
<accession>A0A1H6WMX3</accession>
<dbReference type="Pfam" id="PF00005">
    <property type="entry name" value="ABC_tran"/>
    <property type="match status" value="1"/>
</dbReference>